<dbReference type="InterPro" id="IPR050369">
    <property type="entry name" value="RBOH/FRE"/>
</dbReference>
<feature type="domain" description="FAD-binding FR-type" evidence="12">
    <location>
        <begin position="251"/>
        <end position="367"/>
    </location>
</feature>
<dbReference type="PANTHER" id="PTHR11972">
    <property type="entry name" value="NADPH OXIDASE"/>
    <property type="match status" value="1"/>
</dbReference>
<keyword evidence="2" id="KW-0349">Heme</keyword>
<keyword evidence="7" id="KW-0560">Oxidoreductase</keyword>
<dbReference type="GO" id="GO:0006952">
    <property type="term" value="P:defense response"/>
    <property type="evidence" value="ECO:0007669"/>
    <property type="project" value="TreeGrafter"/>
</dbReference>
<dbReference type="EMBL" id="KZ992429">
    <property type="protein sequence ID" value="RKP11007.1"/>
    <property type="molecule type" value="Genomic_DNA"/>
</dbReference>
<accession>A0A4P9XXG5</accession>
<dbReference type="SFLD" id="SFLDG01169">
    <property type="entry name" value="NADPH_oxidase_subgroup_(NOX)"/>
    <property type="match status" value="1"/>
</dbReference>
<dbReference type="SFLD" id="SFLDG01168">
    <property type="entry name" value="Ferric_reductase_subgroup_(FRE"/>
    <property type="match status" value="1"/>
</dbReference>
<feature type="transmembrane region" description="Helical" evidence="11">
    <location>
        <begin position="74"/>
        <end position="101"/>
    </location>
</feature>
<evidence type="ECO:0000256" key="3">
    <source>
        <dbReference type="ARBA" id="ARBA00022692"/>
    </source>
</evidence>
<evidence type="ECO:0000256" key="4">
    <source>
        <dbReference type="ARBA" id="ARBA00022723"/>
    </source>
</evidence>
<keyword evidence="9" id="KW-0813">Transport</keyword>
<dbReference type="InterPro" id="IPR039261">
    <property type="entry name" value="FNR_nucleotide-bd"/>
</dbReference>
<evidence type="ECO:0000256" key="8">
    <source>
        <dbReference type="ARBA" id="ARBA00023004"/>
    </source>
</evidence>
<dbReference type="CDD" id="cd06186">
    <property type="entry name" value="NOX_Duox_like_FAD_NADP"/>
    <property type="match status" value="1"/>
</dbReference>
<evidence type="ECO:0000259" key="12">
    <source>
        <dbReference type="PROSITE" id="PS51384"/>
    </source>
</evidence>
<dbReference type="PROSITE" id="PS51384">
    <property type="entry name" value="FAD_FR"/>
    <property type="match status" value="1"/>
</dbReference>
<name>A0A4P9XXG5_9FUNG</name>
<feature type="transmembrane region" description="Helical" evidence="11">
    <location>
        <begin position="33"/>
        <end position="54"/>
    </location>
</feature>
<dbReference type="GO" id="GO:0043020">
    <property type="term" value="C:NADPH oxidase complex"/>
    <property type="evidence" value="ECO:0007669"/>
    <property type="project" value="TreeGrafter"/>
</dbReference>
<dbReference type="Pfam" id="PF08022">
    <property type="entry name" value="FAD_binding_8"/>
    <property type="match status" value="1"/>
</dbReference>
<dbReference type="PANTHER" id="PTHR11972:SF153">
    <property type="entry name" value="SUPEROXIDE-GENERATING NADPH OXIDASE HEAVY CHAIN SUBUNIT A"/>
    <property type="match status" value="1"/>
</dbReference>
<gene>
    <name evidence="13" type="ORF">THASP1DRAFT_12095</name>
</gene>
<keyword evidence="6 11" id="KW-1133">Transmembrane helix</keyword>
<evidence type="ECO:0000313" key="14">
    <source>
        <dbReference type="Proteomes" id="UP000271241"/>
    </source>
</evidence>
<dbReference type="InterPro" id="IPR013112">
    <property type="entry name" value="FAD-bd_8"/>
</dbReference>
<feature type="transmembrane region" description="Helical" evidence="11">
    <location>
        <begin position="121"/>
        <end position="142"/>
    </location>
</feature>
<keyword evidence="4" id="KW-0479">Metal-binding</keyword>
<dbReference type="Pfam" id="PF08030">
    <property type="entry name" value="NAD_binding_6"/>
    <property type="match status" value="1"/>
</dbReference>
<dbReference type="InterPro" id="IPR013130">
    <property type="entry name" value="Fe3_Rdtase_TM_dom"/>
</dbReference>
<dbReference type="STRING" id="78915.A0A4P9XXG5"/>
<dbReference type="Gene3D" id="2.40.30.10">
    <property type="entry name" value="Translation factors"/>
    <property type="match status" value="1"/>
</dbReference>
<keyword evidence="3 11" id="KW-0812">Transmembrane</keyword>
<dbReference type="OrthoDB" id="167398at2759"/>
<evidence type="ECO:0000256" key="7">
    <source>
        <dbReference type="ARBA" id="ARBA00023002"/>
    </source>
</evidence>
<keyword evidence="8" id="KW-0408">Iron</keyword>
<evidence type="ECO:0000256" key="2">
    <source>
        <dbReference type="ARBA" id="ARBA00022617"/>
    </source>
</evidence>
<evidence type="ECO:0000256" key="1">
    <source>
        <dbReference type="ARBA" id="ARBA00004141"/>
    </source>
</evidence>
<evidence type="ECO:0000256" key="10">
    <source>
        <dbReference type="ARBA" id="ARBA00023136"/>
    </source>
</evidence>
<keyword evidence="10 11" id="KW-0472">Membrane</keyword>
<organism evidence="13 14">
    <name type="scientific">Thamnocephalis sphaerospora</name>
    <dbReference type="NCBI Taxonomy" id="78915"/>
    <lineage>
        <taxon>Eukaryota</taxon>
        <taxon>Fungi</taxon>
        <taxon>Fungi incertae sedis</taxon>
        <taxon>Zoopagomycota</taxon>
        <taxon>Zoopagomycotina</taxon>
        <taxon>Zoopagomycetes</taxon>
        <taxon>Zoopagales</taxon>
        <taxon>Sigmoideomycetaceae</taxon>
        <taxon>Thamnocephalis</taxon>
    </lineage>
</organism>
<dbReference type="AlphaFoldDB" id="A0A4P9XXG5"/>
<evidence type="ECO:0000256" key="9">
    <source>
        <dbReference type="ARBA" id="ARBA00023065"/>
    </source>
</evidence>
<keyword evidence="9" id="KW-0406">Ion transport</keyword>
<keyword evidence="14" id="KW-1185">Reference proteome</keyword>
<dbReference type="InterPro" id="IPR017938">
    <property type="entry name" value="Riboflavin_synthase-like_b-brl"/>
</dbReference>
<dbReference type="SUPFAM" id="SSF63380">
    <property type="entry name" value="Riboflavin synthase domain-like"/>
    <property type="match status" value="1"/>
</dbReference>
<evidence type="ECO:0000256" key="5">
    <source>
        <dbReference type="ARBA" id="ARBA00022982"/>
    </source>
</evidence>
<dbReference type="Pfam" id="PF01794">
    <property type="entry name" value="Ferric_reduct"/>
    <property type="match status" value="1"/>
</dbReference>
<dbReference type="SUPFAM" id="SSF52343">
    <property type="entry name" value="Ferredoxin reductase-like, C-terminal NADP-linked domain"/>
    <property type="match status" value="1"/>
</dbReference>
<dbReference type="GO" id="GO:0016175">
    <property type="term" value="F:superoxide-generating NAD(P)H oxidase activity"/>
    <property type="evidence" value="ECO:0007669"/>
    <property type="project" value="TreeGrafter"/>
</dbReference>
<dbReference type="Gene3D" id="3.40.50.80">
    <property type="entry name" value="Nucleotide-binding domain of ferredoxin-NADP reductase (FNR) module"/>
    <property type="match status" value="1"/>
</dbReference>
<evidence type="ECO:0000313" key="13">
    <source>
        <dbReference type="EMBL" id="RKP11007.1"/>
    </source>
</evidence>
<evidence type="ECO:0000256" key="11">
    <source>
        <dbReference type="SAM" id="Phobius"/>
    </source>
</evidence>
<dbReference type="Proteomes" id="UP000271241">
    <property type="component" value="Unassembled WGS sequence"/>
</dbReference>
<reference evidence="14" key="1">
    <citation type="journal article" date="2018" name="Nat. Microbiol.">
        <title>Leveraging single-cell genomics to expand the fungal tree of life.</title>
        <authorList>
            <person name="Ahrendt S.R."/>
            <person name="Quandt C.A."/>
            <person name="Ciobanu D."/>
            <person name="Clum A."/>
            <person name="Salamov A."/>
            <person name="Andreopoulos B."/>
            <person name="Cheng J.F."/>
            <person name="Woyke T."/>
            <person name="Pelin A."/>
            <person name="Henrissat B."/>
            <person name="Reynolds N.K."/>
            <person name="Benny G.L."/>
            <person name="Smith M.E."/>
            <person name="James T.Y."/>
            <person name="Grigoriev I.V."/>
        </authorList>
    </citation>
    <scope>NUCLEOTIDE SEQUENCE [LARGE SCALE GENOMIC DNA]</scope>
    <source>
        <strain evidence="14">RSA 1356</strain>
    </source>
</reference>
<evidence type="ECO:0000256" key="6">
    <source>
        <dbReference type="ARBA" id="ARBA00022989"/>
    </source>
</evidence>
<feature type="transmembrane region" description="Helical" evidence="11">
    <location>
        <begin position="162"/>
        <end position="182"/>
    </location>
</feature>
<comment type="subcellular location">
    <subcellularLocation>
        <location evidence="1">Membrane</location>
        <topology evidence="1">Multi-pass membrane protein</topology>
    </subcellularLocation>
</comment>
<protein>
    <submittedName>
        <fullName evidence="13">Ferric reductase NAD binding domain-containing protein</fullName>
    </submittedName>
</protein>
<dbReference type="FunFam" id="3.40.50.80:FF:000004">
    <property type="entry name" value="NADPH oxidase isoform 2"/>
    <property type="match status" value="1"/>
</dbReference>
<sequence>MLNLYQQYPSAAPARLTLKHRVQAWMVNDGQKVLFMGVWSIAMAMVFTLAYLNYAVSDNFKTMRGLFGTVPLSVARASALCLHVCAGIILFPVCRNVISLLRTTPLNRVIPFDDAIPFHKAIGWTIFFFSWVHTIAHIFNYMTLAEKMPENGNWAVQWFTNGPGYTGNIMLIALILIVFTAVKRVRRRNFETFWYTHHLFIIFFGFWAFHGAFCIVRPDRPPQCANAGAFWKYWIASGLLYLGERALREWRGRQTTFITKVVMHPSNVVEVQIKKDACKTKAGQYIFICCPEVSLWQWHPFTLTSAPEEDFISVHIRVVGDFTRSFAQKLGCDVNSKAPKSSEPDGEINRLLPRLMVDGPFGSASEDVFKYEVAMLVGAGIGVTPFASILKSIWYRVNYPTTNTRLRKVYFFWVCRDYQAFEWFQDLLKAIEDEDIEQFIEIHTYLTGRLKEDQIHNVIQNDEEGFEDAVTGLRSPTHYGRPNLDQIFSGLSHHHPDTDIGVFFCGPKPLGRQLHIACNTYTQPSREGTRFYYNKENF</sequence>
<dbReference type="GO" id="GO:0006811">
    <property type="term" value="P:monoatomic ion transport"/>
    <property type="evidence" value="ECO:0007669"/>
    <property type="project" value="UniProtKB-KW"/>
</dbReference>
<keyword evidence="5" id="KW-0249">Electron transport</keyword>
<feature type="transmembrane region" description="Helical" evidence="11">
    <location>
        <begin position="194"/>
        <end position="213"/>
    </location>
</feature>
<dbReference type="InterPro" id="IPR013121">
    <property type="entry name" value="Fe_red_NAD-bd_6"/>
</dbReference>
<dbReference type="GO" id="GO:0042554">
    <property type="term" value="P:superoxide anion generation"/>
    <property type="evidence" value="ECO:0007669"/>
    <property type="project" value="TreeGrafter"/>
</dbReference>
<proteinExistence type="predicted"/>
<dbReference type="SFLD" id="SFLDS00052">
    <property type="entry name" value="Ferric_Reductase_Domain"/>
    <property type="match status" value="1"/>
</dbReference>
<dbReference type="InterPro" id="IPR017927">
    <property type="entry name" value="FAD-bd_FR_type"/>
</dbReference>
<dbReference type="GO" id="GO:0046872">
    <property type="term" value="F:metal ion binding"/>
    <property type="evidence" value="ECO:0007669"/>
    <property type="project" value="UniProtKB-KW"/>
</dbReference>